<keyword evidence="1" id="KW-1133">Transmembrane helix</keyword>
<dbReference type="Proteomes" id="UP000664096">
    <property type="component" value="Unassembled WGS sequence"/>
</dbReference>
<proteinExistence type="predicted"/>
<evidence type="ECO:0000313" key="3">
    <source>
        <dbReference type="Proteomes" id="UP000664096"/>
    </source>
</evidence>
<dbReference type="Pfam" id="PF11902">
    <property type="entry name" value="DUF3422"/>
    <property type="match status" value="1"/>
</dbReference>
<evidence type="ECO:0000313" key="2">
    <source>
        <dbReference type="EMBL" id="MBN9669015.1"/>
    </source>
</evidence>
<name>A0A939J2E7_9HYPH</name>
<comment type="caution">
    <text evidence="2">The sequence shown here is derived from an EMBL/GenBank/DDBJ whole genome shotgun (WGS) entry which is preliminary data.</text>
</comment>
<evidence type="ECO:0000256" key="1">
    <source>
        <dbReference type="SAM" id="Phobius"/>
    </source>
</evidence>
<dbReference type="AlphaFoldDB" id="A0A939J2E7"/>
<feature type="transmembrane region" description="Helical" evidence="1">
    <location>
        <begin position="405"/>
        <end position="422"/>
    </location>
</feature>
<accession>A0A939J2E7</accession>
<keyword evidence="1" id="KW-0812">Transmembrane</keyword>
<organism evidence="2 3">
    <name type="scientific">Roseibium aggregatum</name>
    <dbReference type="NCBI Taxonomy" id="187304"/>
    <lineage>
        <taxon>Bacteria</taxon>
        <taxon>Pseudomonadati</taxon>
        <taxon>Pseudomonadota</taxon>
        <taxon>Alphaproteobacteria</taxon>
        <taxon>Hyphomicrobiales</taxon>
        <taxon>Stappiaceae</taxon>
        <taxon>Roseibium</taxon>
    </lineage>
</organism>
<dbReference type="EMBL" id="JAEKJZ010000001">
    <property type="protein sequence ID" value="MBN9669015.1"/>
    <property type="molecule type" value="Genomic_DNA"/>
</dbReference>
<keyword evidence="1" id="KW-0472">Membrane</keyword>
<sequence length="432" mass="47531">MDRRSENGSALPAFRSSPLRERVLGEMHARPFRPLSSPRIVLHYAFLTNAEEASADQAWFSEFCISHGNNGPARGTRHHTLAFGGGTLSWEQHAEFTTYTWDGAAPPDKVFGPVPASHPFGAAFRAPGDLLVAARLELKAPVEGEDWRNHFDPSSLTVSNVADGEAMVATDFRQDGDGLTRFLVFNRTLSETQSGAVVQRLLEIETYRTLAMLGLFEASALQPDIRRYEIELAELTGKMKDTAALGANQDLLHQLSVLAAALEAGATASTFRFGASRAYHEIVKSRIGVLQEEAAPGELSLTGFLSRRLAPAMRTCQAIEERQAMLSRKLARATTLLRTRVDVELEQQNRSLLESMNRRAHLQLRLQQTVEGLSVAAVSYYVVGLISYLSKAAKHAGLPVPDSNVMTGVAVPVVVLAIWWTVRRIRKQHGEH</sequence>
<protein>
    <submittedName>
        <fullName evidence="2">DUF3422 domain-containing protein</fullName>
    </submittedName>
</protein>
<dbReference type="RefSeq" id="WP_207138533.1">
    <property type="nucleotide sequence ID" value="NZ_JAEKJZ010000001.1"/>
</dbReference>
<feature type="transmembrane region" description="Helical" evidence="1">
    <location>
        <begin position="369"/>
        <end position="390"/>
    </location>
</feature>
<dbReference type="InterPro" id="IPR021830">
    <property type="entry name" value="DUF3422"/>
</dbReference>
<reference evidence="2" key="1">
    <citation type="submission" date="2020-12" db="EMBL/GenBank/DDBJ databases">
        <title>Oil enriched cultivation method for isolating marine PHA-producing bacteria.</title>
        <authorList>
            <person name="Zheng W."/>
            <person name="Yu S."/>
            <person name="Huang Y."/>
        </authorList>
    </citation>
    <scope>NUCLEOTIDE SEQUENCE</scope>
    <source>
        <strain evidence="2">SY-2-12</strain>
    </source>
</reference>
<gene>
    <name evidence="2" type="ORF">JF539_01620</name>
</gene>